<dbReference type="VEuPathDB" id="VectorBase:LOC119163949"/>
<evidence type="ECO:0000259" key="1">
    <source>
        <dbReference type="PROSITE" id="PS50181"/>
    </source>
</evidence>
<dbReference type="SMART" id="SM00256">
    <property type="entry name" value="FBOX"/>
    <property type="match status" value="1"/>
</dbReference>
<protein>
    <recommendedName>
        <fullName evidence="1">F-box domain-containing protein</fullName>
    </recommendedName>
</protein>
<reference evidence="2" key="2">
    <citation type="submission" date="2021-09" db="EMBL/GenBank/DDBJ databases">
        <authorList>
            <person name="Jia N."/>
            <person name="Wang J."/>
            <person name="Shi W."/>
            <person name="Du L."/>
            <person name="Sun Y."/>
            <person name="Zhan W."/>
            <person name="Jiang J."/>
            <person name="Wang Q."/>
            <person name="Zhang B."/>
            <person name="Ji P."/>
            <person name="Sakyi L.B."/>
            <person name="Cui X."/>
            <person name="Yuan T."/>
            <person name="Jiang B."/>
            <person name="Yang W."/>
            <person name="Lam T.T.-Y."/>
            <person name="Chang Q."/>
            <person name="Ding S."/>
            <person name="Wang X."/>
            <person name="Zhu J."/>
            <person name="Ruan X."/>
            <person name="Zhao L."/>
            <person name="Wei J."/>
            <person name="Que T."/>
            <person name="Du C."/>
            <person name="Cheng J."/>
            <person name="Dai P."/>
            <person name="Han X."/>
            <person name="Huang E."/>
            <person name="Gao Y."/>
            <person name="Liu J."/>
            <person name="Shao H."/>
            <person name="Ye R."/>
            <person name="Li L."/>
            <person name="Wei W."/>
            <person name="Wang X."/>
            <person name="Wang C."/>
            <person name="Huo Q."/>
            <person name="Li W."/>
            <person name="Guo W."/>
            <person name="Chen H."/>
            <person name="Chen S."/>
            <person name="Zhou L."/>
            <person name="Zhou L."/>
            <person name="Ni X."/>
            <person name="Tian J."/>
            <person name="Zhou Y."/>
            <person name="Sheng Y."/>
            <person name="Liu T."/>
            <person name="Pan Y."/>
            <person name="Xia L."/>
            <person name="Li J."/>
            <person name="Zhao F."/>
            <person name="Cao W."/>
        </authorList>
    </citation>
    <scope>NUCLEOTIDE SEQUENCE</scope>
    <source>
        <strain evidence="2">Rmic-2018</strain>
        <tissue evidence="2">Larvae</tissue>
    </source>
</reference>
<dbReference type="Gene3D" id="1.20.1280.50">
    <property type="match status" value="1"/>
</dbReference>
<comment type="caution">
    <text evidence="2">The sequence shown here is derived from an EMBL/GenBank/DDBJ whole genome shotgun (WGS) entry which is preliminary data.</text>
</comment>
<keyword evidence="3" id="KW-1185">Reference proteome</keyword>
<feature type="domain" description="F-box" evidence="1">
    <location>
        <begin position="1"/>
        <end position="49"/>
    </location>
</feature>
<dbReference type="InterPro" id="IPR036047">
    <property type="entry name" value="F-box-like_dom_sf"/>
</dbReference>
<evidence type="ECO:0000313" key="2">
    <source>
        <dbReference type="EMBL" id="KAH8030168.1"/>
    </source>
</evidence>
<gene>
    <name evidence="2" type="ORF">HPB51_006600</name>
</gene>
<dbReference type="InterPro" id="IPR001810">
    <property type="entry name" value="F-box_dom"/>
</dbReference>
<proteinExistence type="predicted"/>
<reference evidence="2" key="1">
    <citation type="journal article" date="2020" name="Cell">
        <title>Large-Scale Comparative Analyses of Tick Genomes Elucidate Their Genetic Diversity and Vector Capacities.</title>
        <authorList>
            <consortium name="Tick Genome and Microbiome Consortium (TIGMIC)"/>
            <person name="Jia N."/>
            <person name="Wang J."/>
            <person name="Shi W."/>
            <person name="Du L."/>
            <person name="Sun Y."/>
            <person name="Zhan W."/>
            <person name="Jiang J.F."/>
            <person name="Wang Q."/>
            <person name="Zhang B."/>
            <person name="Ji P."/>
            <person name="Bell-Sakyi L."/>
            <person name="Cui X.M."/>
            <person name="Yuan T.T."/>
            <person name="Jiang B.G."/>
            <person name="Yang W.F."/>
            <person name="Lam T.T."/>
            <person name="Chang Q.C."/>
            <person name="Ding S.J."/>
            <person name="Wang X.J."/>
            <person name="Zhu J.G."/>
            <person name="Ruan X.D."/>
            <person name="Zhao L."/>
            <person name="Wei J.T."/>
            <person name="Ye R.Z."/>
            <person name="Que T.C."/>
            <person name="Du C.H."/>
            <person name="Zhou Y.H."/>
            <person name="Cheng J.X."/>
            <person name="Dai P.F."/>
            <person name="Guo W.B."/>
            <person name="Han X.H."/>
            <person name="Huang E.J."/>
            <person name="Li L.F."/>
            <person name="Wei W."/>
            <person name="Gao Y.C."/>
            <person name="Liu J.Z."/>
            <person name="Shao H.Z."/>
            <person name="Wang X."/>
            <person name="Wang C.C."/>
            <person name="Yang T.C."/>
            <person name="Huo Q.B."/>
            <person name="Li W."/>
            <person name="Chen H.Y."/>
            <person name="Chen S.E."/>
            <person name="Zhou L.G."/>
            <person name="Ni X.B."/>
            <person name="Tian J.H."/>
            <person name="Sheng Y."/>
            <person name="Liu T."/>
            <person name="Pan Y.S."/>
            <person name="Xia L.Y."/>
            <person name="Li J."/>
            <person name="Zhao F."/>
            <person name="Cao W.C."/>
        </authorList>
    </citation>
    <scope>NUCLEOTIDE SEQUENCE</scope>
    <source>
        <strain evidence="2">Rmic-2018</strain>
    </source>
</reference>
<dbReference type="PROSITE" id="PS50181">
    <property type="entry name" value="FBOX"/>
    <property type="match status" value="1"/>
</dbReference>
<dbReference type="Pfam" id="PF12937">
    <property type="entry name" value="F-box-like"/>
    <property type="match status" value="1"/>
</dbReference>
<dbReference type="EMBL" id="JABSTU010000005">
    <property type="protein sequence ID" value="KAH8030168.1"/>
    <property type="molecule type" value="Genomic_DNA"/>
</dbReference>
<dbReference type="Proteomes" id="UP000821866">
    <property type="component" value="Chromosome 3"/>
</dbReference>
<dbReference type="SUPFAM" id="SSF81383">
    <property type="entry name" value="F-box domain"/>
    <property type="match status" value="1"/>
</dbReference>
<dbReference type="AlphaFoldDB" id="A0A9J6E7R8"/>
<name>A0A9J6E7R8_RHIMP</name>
<sequence length="367" mass="41457">MDVLPNEVLLPILALVDGASLVRCKRVCKRWLALVEAILQHRHVIWKMICQSEIDRDMLLELLGNSYPEDESGAVEMDWFSVYKCWYSTRVVSEFPHHIRKLKSFKGLVTCLKTSVSLNVFRRSPHDHSSCCSCVDSAVTPLSEVKEATESAAARICNDRLAALSLYRCVLSLMRLTLTAGGVEFHPLLRAFLQERFCSWIGLNEHCVFHVGSYWKAGKMCITSCVRETWKLAPVDREEPLYITLALVQRQGILVIATVDMGLYISVDAGRHVSEIKAARQWNGRVTALALRGSLLAIGLCSGWLCVYRVRDSLVDMEYRQPDWSRQLYEDPVIAVDVTSEPDTKQPTVVAATRQEVHVVTWLFGSV</sequence>
<evidence type="ECO:0000313" key="3">
    <source>
        <dbReference type="Proteomes" id="UP000821866"/>
    </source>
</evidence>
<accession>A0A9J6E7R8</accession>
<organism evidence="2 3">
    <name type="scientific">Rhipicephalus microplus</name>
    <name type="common">Cattle tick</name>
    <name type="synonym">Boophilus microplus</name>
    <dbReference type="NCBI Taxonomy" id="6941"/>
    <lineage>
        <taxon>Eukaryota</taxon>
        <taxon>Metazoa</taxon>
        <taxon>Ecdysozoa</taxon>
        <taxon>Arthropoda</taxon>
        <taxon>Chelicerata</taxon>
        <taxon>Arachnida</taxon>
        <taxon>Acari</taxon>
        <taxon>Parasitiformes</taxon>
        <taxon>Ixodida</taxon>
        <taxon>Ixodoidea</taxon>
        <taxon>Ixodidae</taxon>
        <taxon>Rhipicephalinae</taxon>
        <taxon>Rhipicephalus</taxon>
        <taxon>Boophilus</taxon>
    </lineage>
</organism>